<sequence>MTTNPLHTHDTRVVPPPPRSVHLIEFSGNEIHDGVGQRGSLAISLYKDSDFSGYIHGQQHVLPMTPFILFPEEYGPVHRDVQIVTRSGRVAQPPPVSRPFAGIDVREDVHREDDEILWQLRTTEGSGHIRPLYISVACLGHRVSTILLDNGFALNVYPLATAIALGFSPSDFGPSTKTIRAYDETQRTVM</sequence>
<reference evidence="1 2" key="1">
    <citation type="journal article" date="2018" name="PLoS Genet.">
        <title>Population sequencing reveals clonal diversity and ancestral inbreeding in the grapevine cultivar Chardonnay.</title>
        <authorList>
            <person name="Roach M.J."/>
            <person name="Johnson D.L."/>
            <person name="Bohlmann J."/>
            <person name="van Vuuren H.J."/>
            <person name="Jones S.J."/>
            <person name="Pretorius I.S."/>
            <person name="Schmidt S.A."/>
            <person name="Borneman A.R."/>
        </authorList>
    </citation>
    <scope>NUCLEOTIDE SEQUENCE [LARGE SCALE GENOMIC DNA]</scope>
    <source>
        <strain evidence="2">cv. Chardonnay</strain>
        <tissue evidence="1">Leaf</tissue>
    </source>
</reference>
<gene>
    <name evidence="1" type="ORF">CK203_116023</name>
</gene>
<protein>
    <submittedName>
        <fullName evidence="1">Uncharacterized protein</fullName>
    </submittedName>
</protein>
<accession>A0A438FEG0</accession>
<evidence type="ECO:0000313" key="1">
    <source>
        <dbReference type="EMBL" id="RVW58343.1"/>
    </source>
</evidence>
<dbReference type="Proteomes" id="UP000288805">
    <property type="component" value="Unassembled WGS sequence"/>
</dbReference>
<evidence type="ECO:0000313" key="2">
    <source>
        <dbReference type="Proteomes" id="UP000288805"/>
    </source>
</evidence>
<name>A0A438FEG0_VITVI</name>
<comment type="caution">
    <text evidence="1">The sequence shown here is derived from an EMBL/GenBank/DDBJ whole genome shotgun (WGS) entry which is preliminary data.</text>
</comment>
<proteinExistence type="predicted"/>
<dbReference type="EMBL" id="QGNW01000959">
    <property type="protein sequence ID" value="RVW58343.1"/>
    <property type="molecule type" value="Genomic_DNA"/>
</dbReference>
<dbReference type="AlphaFoldDB" id="A0A438FEG0"/>
<organism evidence="1 2">
    <name type="scientific">Vitis vinifera</name>
    <name type="common">Grape</name>
    <dbReference type="NCBI Taxonomy" id="29760"/>
    <lineage>
        <taxon>Eukaryota</taxon>
        <taxon>Viridiplantae</taxon>
        <taxon>Streptophyta</taxon>
        <taxon>Embryophyta</taxon>
        <taxon>Tracheophyta</taxon>
        <taxon>Spermatophyta</taxon>
        <taxon>Magnoliopsida</taxon>
        <taxon>eudicotyledons</taxon>
        <taxon>Gunneridae</taxon>
        <taxon>Pentapetalae</taxon>
        <taxon>rosids</taxon>
        <taxon>Vitales</taxon>
        <taxon>Vitaceae</taxon>
        <taxon>Viteae</taxon>
        <taxon>Vitis</taxon>
    </lineage>
</organism>